<dbReference type="SMART" id="SM00220">
    <property type="entry name" value="S_TKc"/>
    <property type="match status" value="1"/>
</dbReference>
<dbReference type="GO" id="GO:0005737">
    <property type="term" value="C:cytoplasm"/>
    <property type="evidence" value="ECO:0007669"/>
    <property type="project" value="TreeGrafter"/>
</dbReference>
<dbReference type="STRING" id="2082308.A0A2K1QKA1"/>
<dbReference type="FunFam" id="1.10.510.10:FF:000410">
    <property type="entry name" value="Probable PHO85-cyclin-dependent protein kinase"/>
    <property type="match status" value="1"/>
</dbReference>
<dbReference type="PANTHER" id="PTHR24056:SF46">
    <property type="entry name" value="CYCLIN-DEPENDENT KINASE 5"/>
    <property type="match status" value="1"/>
</dbReference>
<evidence type="ECO:0000256" key="15">
    <source>
        <dbReference type="RuleBase" id="RU000304"/>
    </source>
</evidence>
<dbReference type="Proteomes" id="UP000243797">
    <property type="component" value="Unassembled WGS sequence"/>
</dbReference>
<comment type="catalytic activity">
    <reaction evidence="10">
        <text>L-seryl-[protein] + ATP = O-phospho-L-seryl-[protein] + ADP + H(+)</text>
        <dbReference type="Rhea" id="RHEA:17989"/>
        <dbReference type="Rhea" id="RHEA-COMP:9863"/>
        <dbReference type="Rhea" id="RHEA-COMP:11604"/>
        <dbReference type="ChEBI" id="CHEBI:15378"/>
        <dbReference type="ChEBI" id="CHEBI:29999"/>
        <dbReference type="ChEBI" id="CHEBI:30616"/>
        <dbReference type="ChEBI" id="CHEBI:83421"/>
        <dbReference type="ChEBI" id="CHEBI:456216"/>
        <dbReference type="EC" id="2.7.11.22"/>
    </reaction>
</comment>
<dbReference type="PROSITE" id="PS00108">
    <property type="entry name" value="PROTEIN_KINASE_ST"/>
    <property type="match status" value="1"/>
</dbReference>
<dbReference type="InParanoid" id="A0A2K1QKA1"/>
<evidence type="ECO:0000256" key="12">
    <source>
        <dbReference type="ARBA" id="ARBA00066118"/>
    </source>
</evidence>
<name>A0A2K1QKA1_9PEZI</name>
<dbReference type="FunFam" id="3.30.200.20:FF:000062">
    <property type="entry name" value="PHO system negative regulator"/>
    <property type="match status" value="1"/>
</dbReference>
<comment type="similarity">
    <text evidence="1">Belongs to the protein kinase superfamily. CMGC Ser/Thr protein kinase family. CDC2/CDKX subfamily.</text>
</comment>
<keyword evidence="5 14" id="KW-0547">Nucleotide-binding</keyword>
<evidence type="ECO:0000256" key="13">
    <source>
        <dbReference type="ARBA" id="ARBA00073154"/>
    </source>
</evidence>
<dbReference type="OrthoDB" id="1732493at2759"/>
<evidence type="ECO:0000313" key="18">
    <source>
        <dbReference type="EMBL" id="PNS15283.1"/>
    </source>
</evidence>
<reference evidence="18" key="1">
    <citation type="submission" date="2017-06" db="EMBL/GenBank/DDBJ databases">
        <title>Draft genome sequence of a variant of Elsinoe murrayae.</title>
        <authorList>
            <person name="Cheng Q."/>
        </authorList>
    </citation>
    <scope>NUCLEOTIDE SEQUENCE [LARGE SCALE GENOMIC DNA]</scope>
    <source>
        <strain evidence="18">CQ-2017a</strain>
    </source>
</reference>
<evidence type="ECO:0000256" key="14">
    <source>
        <dbReference type="PROSITE-ProRule" id="PRU10141"/>
    </source>
</evidence>
<dbReference type="Gene3D" id="1.10.510.10">
    <property type="entry name" value="Transferase(Phosphotransferase) domain 1"/>
    <property type="match status" value="1"/>
</dbReference>
<comment type="subunit">
    <text evidence="12">Interacts with a number of cyclins.</text>
</comment>
<dbReference type="EMBL" id="NKHZ01000080">
    <property type="protein sequence ID" value="PNS15283.1"/>
    <property type="molecule type" value="Genomic_DNA"/>
</dbReference>
<evidence type="ECO:0000256" key="4">
    <source>
        <dbReference type="ARBA" id="ARBA00022679"/>
    </source>
</evidence>
<dbReference type="PROSITE" id="PS50011">
    <property type="entry name" value="PROTEIN_KINASE_DOM"/>
    <property type="match status" value="1"/>
</dbReference>
<protein>
    <recommendedName>
        <fullName evidence="13">Negative regulator of the PHO system</fullName>
        <ecNumber evidence="2">2.7.11.22</ecNumber>
    </recommendedName>
    <alternativeName>
        <fullName evidence="8">Serine/threonine-protein kinase PHO85</fullName>
    </alternativeName>
</protein>
<dbReference type="Pfam" id="PF00069">
    <property type="entry name" value="Pkinase"/>
    <property type="match status" value="1"/>
</dbReference>
<keyword evidence="19" id="KW-1185">Reference proteome</keyword>
<proteinExistence type="inferred from homology"/>
<evidence type="ECO:0000256" key="1">
    <source>
        <dbReference type="ARBA" id="ARBA00006485"/>
    </source>
</evidence>
<dbReference type="InterPro" id="IPR011009">
    <property type="entry name" value="Kinase-like_dom_sf"/>
</dbReference>
<dbReference type="InterPro" id="IPR008271">
    <property type="entry name" value="Ser/Thr_kinase_AS"/>
</dbReference>
<keyword evidence="7 14" id="KW-0067">ATP-binding</keyword>
<evidence type="ECO:0000256" key="5">
    <source>
        <dbReference type="ARBA" id="ARBA00022741"/>
    </source>
</evidence>
<dbReference type="InterPro" id="IPR050108">
    <property type="entry name" value="CDK"/>
</dbReference>
<evidence type="ECO:0000256" key="8">
    <source>
        <dbReference type="ARBA" id="ARBA00041795"/>
    </source>
</evidence>
<evidence type="ECO:0000256" key="2">
    <source>
        <dbReference type="ARBA" id="ARBA00012425"/>
    </source>
</evidence>
<dbReference type="EC" id="2.7.11.22" evidence="2"/>
<keyword evidence="3 15" id="KW-0723">Serine/threonine-protein kinase</keyword>
<evidence type="ECO:0000256" key="11">
    <source>
        <dbReference type="ARBA" id="ARBA00053974"/>
    </source>
</evidence>
<evidence type="ECO:0000256" key="10">
    <source>
        <dbReference type="ARBA" id="ARBA00048367"/>
    </source>
</evidence>
<evidence type="ECO:0000256" key="7">
    <source>
        <dbReference type="ARBA" id="ARBA00022840"/>
    </source>
</evidence>
<organism evidence="18 19">
    <name type="scientific">Sphaceloma murrayae</name>
    <dbReference type="NCBI Taxonomy" id="2082308"/>
    <lineage>
        <taxon>Eukaryota</taxon>
        <taxon>Fungi</taxon>
        <taxon>Dikarya</taxon>
        <taxon>Ascomycota</taxon>
        <taxon>Pezizomycotina</taxon>
        <taxon>Dothideomycetes</taxon>
        <taxon>Dothideomycetidae</taxon>
        <taxon>Myriangiales</taxon>
        <taxon>Elsinoaceae</taxon>
        <taxon>Sphaceloma</taxon>
    </lineage>
</organism>
<dbReference type="SUPFAM" id="SSF56112">
    <property type="entry name" value="Protein kinase-like (PK-like)"/>
    <property type="match status" value="1"/>
</dbReference>
<evidence type="ECO:0000259" key="17">
    <source>
        <dbReference type="PROSITE" id="PS50011"/>
    </source>
</evidence>
<feature type="binding site" evidence="14">
    <location>
        <position position="38"/>
    </location>
    <ligand>
        <name>ATP</name>
        <dbReference type="ChEBI" id="CHEBI:30616"/>
    </ligand>
</feature>
<dbReference type="Gene3D" id="3.30.200.20">
    <property type="entry name" value="Phosphorylase Kinase, domain 1"/>
    <property type="match status" value="1"/>
</dbReference>
<accession>A0A2K1QKA1</accession>
<evidence type="ECO:0000313" key="19">
    <source>
        <dbReference type="Proteomes" id="UP000243797"/>
    </source>
</evidence>
<evidence type="ECO:0000256" key="16">
    <source>
        <dbReference type="SAM" id="MobiDB-lite"/>
    </source>
</evidence>
<feature type="domain" description="Protein kinase" evidence="17">
    <location>
        <begin position="9"/>
        <end position="291"/>
    </location>
</feature>
<comment type="function">
    <text evidence="11">When phosphate concentrations are high it phosphorylates the PHO4 transcription factor thus establishing repression.</text>
</comment>
<comment type="catalytic activity">
    <reaction evidence="9">
        <text>L-threonyl-[protein] + ATP = O-phospho-L-threonyl-[protein] + ADP + H(+)</text>
        <dbReference type="Rhea" id="RHEA:46608"/>
        <dbReference type="Rhea" id="RHEA-COMP:11060"/>
        <dbReference type="Rhea" id="RHEA-COMP:11605"/>
        <dbReference type="ChEBI" id="CHEBI:15378"/>
        <dbReference type="ChEBI" id="CHEBI:30013"/>
        <dbReference type="ChEBI" id="CHEBI:30616"/>
        <dbReference type="ChEBI" id="CHEBI:61977"/>
        <dbReference type="ChEBI" id="CHEBI:456216"/>
        <dbReference type="EC" id="2.7.11.22"/>
    </reaction>
</comment>
<comment type="caution">
    <text evidence="18">The sequence shown here is derived from an EMBL/GenBank/DDBJ whole genome shotgun (WGS) entry which is preliminary data.</text>
</comment>
<dbReference type="GO" id="GO:0005524">
    <property type="term" value="F:ATP binding"/>
    <property type="evidence" value="ECO:0007669"/>
    <property type="project" value="UniProtKB-UniRule"/>
</dbReference>
<dbReference type="AlphaFoldDB" id="A0A2K1QKA1"/>
<evidence type="ECO:0000256" key="9">
    <source>
        <dbReference type="ARBA" id="ARBA00047811"/>
    </source>
</evidence>
<evidence type="ECO:0000256" key="6">
    <source>
        <dbReference type="ARBA" id="ARBA00022777"/>
    </source>
</evidence>
<dbReference type="GO" id="GO:0005634">
    <property type="term" value="C:nucleus"/>
    <property type="evidence" value="ECO:0007669"/>
    <property type="project" value="TreeGrafter"/>
</dbReference>
<dbReference type="GO" id="GO:0004693">
    <property type="term" value="F:cyclin-dependent protein serine/threonine kinase activity"/>
    <property type="evidence" value="ECO:0007669"/>
    <property type="project" value="UniProtKB-EC"/>
</dbReference>
<dbReference type="CDD" id="cd07836">
    <property type="entry name" value="STKc_Pho85"/>
    <property type="match status" value="1"/>
</dbReference>
<keyword evidence="4" id="KW-0808">Transferase</keyword>
<feature type="region of interest" description="Disordered" evidence="16">
    <location>
        <begin position="301"/>
        <end position="322"/>
    </location>
</feature>
<evidence type="ECO:0000256" key="3">
    <source>
        <dbReference type="ARBA" id="ARBA00022527"/>
    </source>
</evidence>
<sequence>MDKRHPSSFQQLEKLGEGTYATVFKGRNRQTGEFVALKEIHLDSEEGTPSTAIREISLMKELKHENVVNLHDVIHTENKLMLVFEYMDKDLKKYMDSRGERGMLDPITIKSFMHQLLKGIAFCHENRVLHRDLKPQNLLINTKGQLKLADFGLARAFGIPVNTFSNEVVTLWYRAPDVLLGSRTYNTSIDIWSAGCIMAEMYTGRPLFPGTTNEDQLQKIFRLMGTPSERSWPGISQFPEYKTNFTVYHTQDIRNYLPQVDPVGLQLISSMLQLRPELRVSAQQALQHPWFADLPQLRQQQQQQLHAQQSHMGGVTSAQRAY</sequence>
<gene>
    <name evidence="18" type="ORF">CAC42_8284</name>
</gene>
<dbReference type="FunCoup" id="A0A2K1QKA1">
    <property type="interactions" value="351"/>
</dbReference>
<keyword evidence="6 18" id="KW-0418">Kinase</keyword>
<dbReference type="InterPro" id="IPR017441">
    <property type="entry name" value="Protein_kinase_ATP_BS"/>
</dbReference>
<dbReference type="InterPro" id="IPR000719">
    <property type="entry name" value="Prot_kinase_dom"/>
</dbReference>
<dbReference type="PROSITE" id="PS00107">
    <property type="entry name" value="PROTEIN_KINASE_ATP"/>
    <property type="match status" value="1"/>
</dbReference>
<dbReference type="PANTHER" id="PTHR24056">
    <property type="entry name" value="CELL DIVISION PROTEIN KINASE"/>
    <property type="match status" value="1"/>
</dbReference>